<dbReference type="PANTHER" id="PTHR47526">
    <property type="entry name" value="ATP-DEPENDENT DNA HELICASE"/>
    <property type="match status" value="1"/>
</dbReference>
<dbReference type="SUPFAM" id="SSF52980">
    <property type="entry name" value="Restriction endonuclease-like"/>
    <property type="match status" value="1"/>
</dbReference>
<dbReference type="InterPro" id="IPR019080">
    <property type="entry name" value="YqaJ_viral_recombinase"/>
</dbReference>
<accession>A0A9Q1C5L8</accession>
<keyword evidence="3" id="KW-1185">Reference proteome</keyword>
<feature type="domain" description="YqaJ viral recombinase" evidence="1">
    <location>
        <begin position="15"/>
        <end position="170"/>
    </location>
</feature>
<dbReference type="InterPro" id="IPR011604">
    <property type="entry name" value="PDDEXK-like_dom_sf"/>
</dbReference>
<gene>
    <name evidence="2" type="ORF">HOLleu_16347</name>
</gene>
<sequence>MVKEATRSQASVKLWFRHRAGRIAASKMKSACRTNADQPALSLVQGICYPGKNFSSSATKWGCSHESEARENYADIMMKNHDNFSVFDSGLVLNDKYPYIGASPDGRVTYDCCGEGVLEIKCPYCAKDKTTEEYALQEKSSCLEKMSDGVLKLKRDHTYAYQVQTQLGICEVDYADFVVWTSSDLHMERILPDEDLGAD</sequence>
<organism evidence="2 3">
    <name type="scientific">Holothuria leucospilota</name>
    <name type="common">Black long sea cucumber</name>
    <name type="synonym">Mertensiothuria leucospilota</name>
    <dbReference type="NCBI Taxonomy" id="206669"/>
    <lineage>
        <taxon>Eukaryota</taxon>
        <taxon>Metazoa</taxon>
        <taxon>Echinodermata</taxon>
        <taxon>Eleutherozoa</taxon>
        <taxon>Echinozoa</taxon>
        <taxon>Holothuroidea</taxon>
        <taxon>Aspidochirotacea</taxon>
        <taxon>Aspidochirotida</taxon>
        <taxon>Holothuriidae</taxon>
        <taxon>Holothuria</taxon>
    </lineage>
</organism>
<dbReference type="PANTHER" id="PTHR47526:SF4">
    <property type="entry name" value="SWIM-TYPE DOMAIN-CONTAINING PROTEIN"/>
    <property type="match status" value="1"/>
</dbReference>
<evidence type="ECO:0000259" key="1">
    <source>
        <dbReference type="Pfam" id="PF09588"/>
    </source>
</evidence>
<name>A0A9Q1C5L8_HOLLE</name>
<reference evidence="2" key="1">
    <citation type="submission" date="2021-10" db="EMBL/GenBank/DDBJ databases">
        <title>Tropical sea cucumber genome reveals ecological adaptation and Cuvierian tubules defense mechanism.</title>
        <authorList>
            <person name="Chen T."/>
        </authorList>
    </citation>
    <scope>NUCLEOTIDE SEQUENCE</scope>
    <source>
        <strain evidence="2">Nanhai2018</strain>
        <tissue evidence="2">Muscle</tissue>
    </source>
</reference>
<protein>
    <recommendedName>
        <fullName evidence="1">YqaJ viral recombinase domain-containing protein</fullName>
    </recommendedName>
</protein>
<dbReference type="AlphaFoldDB" id="A0A9Q1C5L8"/>
<comment type="caution">
    <text evidence="2">The sequence shown here is derived from an EMBL/GenBank/DDBJ whole genome shotgun (WGS) entry which is preliminary data.</text>
</comment>
<dbReference type="EMBL" id="JAIZAY010000007">
    <property type="protein sequence ID" value="KAJ8038812.1"/>
    <property type="molecule type" value="Genomic_DNA"/>
</dbReference>
<dbReference type="CDD" id="cd22343">
    <property type="entry name" value="PDDEXK_lambda_exonuclease-like"/>
    <property type="match status" value="1"/>
</dbReference>
<dbReference type="Gene3D" id="3.90.320.10">
    <property type="match status" value="1"/>
</dbReference>
<dbReference type="InterPro" id="IPR011335">
    <property type="entry name" value="Restrct_endonuc-II-like"/>
</dbReference>
<dbReference type="OrthoDB" id="7753208at2759"/>
<proteinExistence type="predicted"/>
<evidence type="ECO:0000313" key="2">
    <source>
        <dbReference type="EMBL" id="KAJ8038812.1"/>
    </source>
</evidence>
<dbReference type="Pfam" id="PF09588">
    <property type="entry name" value="YqaJ"/>
    <property type="match status" value="1"/>
</dbReference>
<evidence type="ECO:0000313" key="3">
    <source>
        <dbReference type="Proteomes" id="UP001152320"/>
    </source>
</evidence>
<dbReference type="GO" id="GO:0006281">
    <property type="term" value="P:DNA repair"/>
    <property type="evidence" value="ECO:0007669"/>
    <property type="project" value="UniProtKB-ARBA"/>
</dbReference>
<dbReference type="Proteomes" id="UP001152320">
    <property type="component" value="Chromosome 7"/>
</dbReference>